<dbReference type="EMBL" id="BMCJ01000002">
    <property type="protein sequence ID" value="GGC86208.1"/>
    <property type="molecule type" value="Genomic_DNA"/>
</dbReference>
<evidence type="ECO:0000259" key="1">
    <source>
        <dbReference type="Pfam" id="PF10740"/>
    </source>
</evidence>
<keyword evidence="3" id="KW-1185">Reference proteome</keyword>
<evidence type="ECO:0000313" key="2">
    <source>
        <dbReference type="EMBL" id="GGC86208.1"/>
    </source>
</evidence>
<dbReference type="RefSeq" id="WP_062442491.1">
    <property type="nucleotide sequence ID" value="NZ_BMCJ01000002.1"/>
</dbReference>
<accession>A0ABQ1NVV4</accession>
<proteinExistence type="predicted"/>
<sequence>MLKMLTTQLTGKFQQIQEKEALAIEDAARALAQAIIGDGSIYVKGFEEMVTIEAEMIHGKETLPRCRRYEPGTALTSIDRVIVASRFADHEEATAIMKEAQEQEAQVISLSAVKTNDDPLYKQADFPIDTQVTEPLLPFDMERICFPSAMAGLFSYYAIYITAKEILSEYE</sequence>
<dbReference type="InterPro" id="IPR046348">
    <property type="entry name" value="SIS_dom_sf"/>
</dbReference>
<comment type="caution">
    <text evidence="2">The sequence shown here is derived from an EMBL/GenBank/DDBJ whole genome shotgun (WGS) entry which is preliminary data.</text>
</comment>
<name>A0ABQ1NVV4_9BACI</name>
<feature type="domain" description="DUF2529" evidence="1">
    <location>
        <begin position="1"/>
        <end position="167"/>
    </location>
</feature>
<dbReference type="Pfam" id="PF10740">
    <property type="entry name" value="DUF2529"/>
    <property type="match status" value="1"/>
</dbReference>
<dbReference type="Proteomes" id="UP000619534">
    <property type="component" value="Unassembled WGS sequence"/>
</dbReference>
<protein>
    <recommendedName>
        <fullName evidence="1">DUF2529 domain-containing protein</fullName>
    </recommendedName>
</protein>
<gene>
    <name evidence="2" type="ORF">GCM10007216_16170</name>
</gene>
<dbReference type="InterPro" id="IPR019676">
    <property type="entry name" value="DUF2529"/>
</dbReference>
<dbReference type="SUPFAM" id="SSF53697">
    <property type="entry name" value="SIS domain"/>
    <property type="match status" value="1"/>
</dbReference>
<evidence type="ECO:0000313" key="3">
    <source>
        <dbReference type="Proteomes" id="UP000619534"/>
    </source>
</evidence>
<dbReference type="Gene3D" id="3.40.50.10490">
    <property type="entry name" value="Glucose-6-phosphate isomerase like protein, domain 1"/>
    <property type="match status" value="1"/>
</dbReference>
<organism evidence="2 3">
    <name type="scientific">Thalassobacillus devorans</name>
    <dbReference type="NCBI Taxonomy" id="279813"/>
    <lineage>
        <taxon>Bacteria</taxon>
        <taxon>Bacillati</taxon>
        <taxon>Bacillota</taxon>
        <taxon>Bacilli</taxon>
        <taxon>Bacillales</taxon>
        <taxon>Bacillaceae</taxon>
        <taxon>Thalassobacillus</taxon>
    </lineage>
</organism>
<reference evidence="3" key="1">
    <citation type="journal article" date="2019" name="Int. J. Syst. Evol. Microbiol.">
        <title>The Global Catalogue of Microorganisms (GCM) 10K type strain sequencing project: providing services to taxonomists for standard genome sequencing and annotation.</title>
        <authorList>
            <consortium name="The Broad Institute Genomics Platform"/>
            <consortium name="The Broad Institute Genome Sequencing Center for Infectious Disease"/>
            <person name="Wu L."/>
            <person name="Ma J."/>
        </authorList>
    </citation>
    <scope>NUCLEOTIDE SEQUENCE [LARGE SCALE GENOMIC DNA]</scope>
    <source>
        <strain evidence="3">CCM 7282</strain>
    </source>
</reference>